<dbReference type="HOGENOM" id="CLU_3358459_0_0_6"/>
<dbReference type="Proteomes" id="UP000000753">
    <property type="component" value="Chromosome"/>
</dbReference>
<sequence length="36" mass="4143">MEWFYRLLKAFMQSKTMKPSGLSTTLASFSIEKIGN</sequence>
<name>B8CRP3_SHEPW</name>
<dbReference type="AlphaFoldDB" id="B8CRP3"/>
<organism evidence="1 2">
    <name type="scientific">Shewanella piezotolerans (strain WP3 / JCM 13877)</name>
    <dbReference type="NCBI Taxonomy" id="225849"/>
    <lineage>
        <taxon>Bacteria</taxon>
        <taxon>Pseudomonadati</taxon>
        <taxon>Pseudomonadota</taxon>
        <taxon>Gammaproteobacteria</taxon>
        <taxon>Alteromonadales</taxon>
        <taxon>Shewanellaceae</taxon>
        <taxon>Shewanella</taxon>
    </lineage>
</organism>
<gene>
    <name evidence="1" type="ordered locus">swp_3349</name>
</gene>
<dbReference type="EMBL" id="CP000472">
    <property type="protein sequence ID" value="ACJ30051.1"/>
    <property type="molecule type" value="Genomic_DNA"/>
</dbReference>
<proteinExistence type="predicted"/>
<protein>
    <submittedName>
        <fullName evidence="1">Uncharacterized protein</fullName>
    </submittedName>
</protein>
<keyword evidence="2" id="KW-1185">Reference proteome</keyword>
<evidence type="ECO:0000313" key="2">
    <source>
        <dbReference type="Proteomes" id="UP000000753"/>
    </source>
</evidence>
<accession>B8CRP3</accession>
<dbReference type="KEGG" id="swp:swp_3349"/>
<reference evidence="1 2" key="1">
    <citation type="journal article" date="2008" name="PLoS ONE">
        <title>Environmental adaptation: genomic analysis of the piezotolerant and psychrotolerant deep-sea iron reducing bacterium Shewanella piezotolerans WP3.</title>
        <authorList>
            <person name="Wang F."/>
            <person name="Wang J."/>
            <person name="Jian H."/>
            <person name="Zhang B."/>
            <person name="Li S."/>
            <person name="Wang F."/>
            <person name="Zeng X."/>
            <person name="Gao L."/>
            <person name="Bartlett D.H."/>
            <person name="Yu J."/>
            <person name="Hu S."/>
            <person name="Xiao X."/>
        </authorList>
    </citation>
    <scope>NUCLEOTIDE SEQUENCE [LARGE SCALE GENOMIC DNA]</scope>
    <source>
        <strain evidence="2">WP3 / JCM 13877</strain>
    </source>
</reference>
<evidence type="ECO:0000313" key="1">
    <source>
        <dbReference type="EMBL" id="ACJ30051.1"/>
    </source>
</evidence>